<organism evidence="2 3">
    <name type="scientific">Neisseria montereyensis</name>
    <dbReference type="NCBI Taxonomy" id="2973938"/>
    <lineage>
        <taxon>Bacteria</taxon>
        <taxon>Pseudomonadati</taxon>
        <taxon>Pseudomonadota</taxon>
        <taxon>Betaproteobacteria</taxon>
        <taxon>Neisseriales</taxon>
        <taxon>Neisseriaceae</taxon>
        <taxon>Neisseria</taxon>
    </lineage>
</organism>
<evidence type="ECO:0000313" key="2">
    <source>
        <dbReference type="EMBL" id="MCS4532983.1"/>
    </source>
</evidence>
<keyword evidence="1" id="KW-0812">Transmembrane</keyword>
<proteinExistence type="predicted"/>
<accession>A0ABT2FBU1</accession>
<name>A0ABT2FBU1_9NEIS</name>
<keyword evidence="1" id="KW-1133">Transmembrane helix</keyword>
<keyword evidence="1" id="KW-0472">Membrane</keyword>
<sequence>MNKRSWIVIVIAIIVGGYKIWNKYQHYVEKNAYKAKIEQSIETVKDMEFKRHE</sequence>
<reference evidence="2" key="1">
    <citation type="submission" date="2022-08" db="EMBL/GenBank/DDBJ databases">
        <authorList>
            <person name="Volokhov D.V."/>
            <person name="Furtak V.A."/>
            <person name="Zagorodnyaya T.A."/>
        </authorList>
    </citation>
    <scope>NUCLEOTIDE SEQUENCE</scope>
    <source>
        <strain evidence="2">CSL10203-ORH2</strain>
    </source>
</reference>
<evidence type="ECO:0000256" key="1">
    <source>
        <dbReference type="SAM" id="Phobius"/>
    </source>
</evidence>
<reference evidence="2" key="2">
    <citation type="journal article" date="2023" name="Curr. Microbiol.">
        <title>Neisseria montereyensis sp. nov., Isolated from Oropharynx of California Sea Lion (Zalophus californianus): Genomic, Phylogenetic, and Phenotypic Study.</title>
        <authorList>
            <person name="Volokhov D.V."/>
            <person name="Zagorodnyaya T.A."/>
            <person name="Furtak V.A."/>
            <person name="Nattanmai G."/>
            <person name="Randall L."/>
            <person name="Jose S."/>
            <person name="Gao Y."/>
            <person name="Gulland F.M."/>
            <person name="Eisenberg T."/>
            <person name="Delmonte P."/>
            <person name="Blom J."/>
            <person name="Mitchell K.K."/>
        </authorList>
    </citation>
    <scope>NUCLEOTIDE SEQUENCE</scope>
    <source>
        <strain evidence="2">CSL10203-ORH2</strain>
    </source>
</reference>
<dbReference type="RefSeq" id="WP_259290797.1">
    <property type="nucleotide sequence ID" value="NZ_JANUXW010000001.1"/>
</dbReference>
<evidence type="ECO:0000313" key="3">
    <source>
        <dbReference type="Proteomes" id="UP001166947"/>
    </source>
</evidence>
<dbReference type="Proteomes" id="UP001166947">
    <property type="component" value="Unassembled WGS sequence"/>
</dbReference>
<keyword evidence="3" id="KW-1185">Reference proteome</keyword>
<dbReference type="EMBL" id="JANUXW010000001">
    <property type="protein sequence ID" value="MCS4532983.1"/>
    <property type="molecule type" value="Genomic_DNA"/>
</dbReference>
<comment type="caution">
    <text evidence="2">The sequence shown here is derived from an EMBL/GenBank/DDBJ whole genome shotgun (WGS) entry which is preliminary data.</text>
</comment>
<gene>
    <name evidence="2" type="ORF">NXS09_01530</name>
</gene>
<feature type="transmembrane region" description="Helical" evidence="1">
    <location>
        <begin position="6"/>
        <end position="21"/>
    </location>
</feature>
<protein>
    <submittedName>
        <fullName evidence="2">Uncharacterized protein</fullName>
    </submittedName>
</protein>